<name>F4RKK4_MELLP</name>
<feature type="signal peptide" evidence="1">
    <location>
        <begin position="1"/>
        <end position="15"/>
    </location>
</feature>
<evidence type="ECO:0000313" key="3">
    <source>
        <dbReference type="Proteomes" id="UP000001072"/>
    </source>
</evidence>
<keyword evidence="3" id="KW-1185">Reference proteome</keyword>
<dbReference type="GeneID" id="18929979"/>
<gene>
    <name evidence="2" type="ORF">MELLADRAFT_62874</name>
</gene>
<dbReference type="AlphaFoldDB" id="F4RKK4"/>
<keyword evidence="1" id="KW-0732">Signal</keyword>
<evidence type="ECO:0008006" key="4">
    <source>
        <dbReference type="Google" id="ProtNLM"/>
    </source>
</evidence>
<organism evidence="3">
    <name type="scientific">Melampsora larici-populina (strain 98AG31 / pathotype 3-4-7)</name>
    <name type="common">Poplar leaf rust fungus</name>
    <dbReference type="NCBI Taxonomy" id="747676"/>
    <lineage>
        <taxon>Eukaryota</taxon>
        <taxon>Fungi</taxon>
        <taxon>Dikarya</taxon>
        <taxon>Basidiomycota</taxon>
        <taxon>Pucciniomycotina</taxon>
        <taxon>Pucciniomycetes</taxon>
        <taxon>Pucciniales</taxon>
        <taxon>Melampsoraceae</taxon>
        <taxon>Melampsora</taxon>
    </lineage>
</organism>
<evidence type="ECO:0000256" key="1">
    <source>
        <dbReference type="SAM" id="SignalP"/>
    </source>
</evidence>
<dbReference type="OrthoDB" id="10389338at2759"/>
<dbReference type="RefSeq" id="XP_007409551.1">
    <property type="nucleotide sequence ID" value="XM_007409489.1"/>
</dbReference>
<evidence type="ECO:0000313" key="2">
    <source>
        <dbReference type="EMBL" id="EGG07109.1"/>
    </source>
</evidence>
<reference evidence="3" key="1">
    <citation type="journal article" date="2011" name="Proc. Natl. Acad. Sci. U.S.A.">
        <title>Obligate biotrophy features unraveled by the genomic analysis of rust fungi.</title>
        <authorList>
            <person name="Duplessis S."/>
            <person name="Cuomo C.A."/>
            <person name="Lin Y.-C."/>
            <person name="Aerts A."/>
            <person name="Tisserant E."/>
            <person name="Veneault-Fourrey C."/>
            <person name="Joly D.L."/>
            <person name="Hacquard S."/>
            <person name="Amselem J."/>
            <person name="Cantarel B.L."/>
            <person name="Chiu R."/>
            <person name="Coutinho P.M."/>
            <person name="Feau N."/>
            <person name="Field M."/>
            <person name="Frey P."/>
            <person name="Gelhaye E."/>
            <person name="Goldberg J."/>
            <person name="Grabherr M.G."/>
            <person name="Kodira C.D."/>
            <person name="Kohler A."/>
            <person name="Kuees U."/>
            <person name="Lindquist E.A."/>
            <person name="Lucas S.M."/>
            <person name="Mago R."/>
            <person name="Mauceli E."/>
            <person name="Morin E."/>
            <person name="Murat C."/>
            <person name="Pangilinan J.L."/>
            <person name="Park R."/>
            <person name="Pearson M."/>
            <person name="Quesneville H."/>
            <person name="Rouhier N."/>
            <person name="Sakthikumar S."/>
            <person name="Salamov A.A."/>
            <person name="Schmutz J."/>
            <person name="Selles B."/>
            <person name="Shapiro H."/>
            <person name="Tanguay P."/>
            <person name="Tuskan G.A."/>
            <person name="Henrissat B."/>
            <person name="Van de Peer Y."/>
            <person name="Rouze P."/>
            <person name="Ellis J.G."/>
            <person name="Dodds P.N."/>
            <person name="Schein J.E."/>
            <person name="Zhong S."/>
            <person name="Hamelin R.C."/>
            <person name="Grigoriev I.V."/>
            <person name="Szabo L.J."/>
            <person name="Martin F."/>
        </authorList>
    </citation>
    <scope>NUCLEOTIDE SEQUENCE [LARGE SCALE GENOMIC DNA]</scope>
    <source>
        <strain evidence="3">98AG31 / pathotype 3-4-7</strain>
    </source>
</reference>
<sequence length="431" mass="48673">MLIFAILFLAGFVTSYPLVPLSKGFIDGPESYNSLASQMIADEKLLKNSASISSSNAAAHLVKSRPKKQWQGCGILLTCLNPTRHVDDEIILRGSNIGSSRKRVLPGYVPPTPPRLSIVDDAWATWKKDKALVDTRERLDLAVFQLSHSLSASKPPTKSQRVLIQFMDDLYYAPKSSATERSIIELINRTTDLRNEGVSLDKIVAEYKLQAYTLIEKISLDQSDKQRKLTLRTIERLLEAGGLSTRPQEVKESLSASEKELLQDWDVMARSVINNMAALFEIMESSQGHLQESFKREYLQMQARVTKKKVFDFFYQLTLTLRSESTTLDVIYASERDKFLQRYLGQGAATERKRMIEYTNLLEGDLAHMLKGMVRRQNMFPVEIIQDSSHTQKGGEEVLEVHAGSLKHFQRIPIPISRDPGELDSASEASF</sequence>
<dbReference type="HOGENOM" id="CLU_636277_0_0_1"/>
<feature type="chain" id="PRO_5013197953" description="Secreted protein" evidence="1">
    <location>
        <begin position="16"/>
        <end position="431"/>
    </location>
</feature>
<proteinExistence type="predicted"/>
<dbReference type="KEGG" id="mlr:MELLADRAFT_62874"/>
<dbReference type="Proteomes" id="UP000001072">
    <property type="component" value="Unassembled WGS sequence"/>
</dbReference>
<protein>
    <recommendedName>
        <fullName evidence="4">Secreted protein</fullName>
    </recommendedName>
</protein>
<dbReference type="EMBL" id="GL883105">
    <property type="protein sequence ID" value="EGG07109.1"/>
    <property type="molecule type" value="Genomic_DNA"/>
</dbReference>
<dbReference type="InParanoid" id="F4RKK4"/>
<dbReference type="VEuPathDB" id="FungiDB:MELLADRAFT_62874"/>
<accession>F4RKK4</accession>